<reference evidence="3 4" key="1">
    <citation type="submission" date="2019-04" db="EMBL/GenBank/DDBJ databases">
        <title>The sequence and de novo assembly of Takifugu bimaculatus genome using PacBio and Hi-C technologies.</title>
        <authorList>
            <person name="Xu P."/>
            <person name="Liu B."/>
            <person name="Zhou Z."/>
        </authorList>
    </citation>
    <scope>NUCLEOTIDE SEQUENCE [LARGE SCALE GENOMIC DNA]</scope>
    <source>
        <strain evidence="3">TB-2018</strain>
        <tissue evidence="3">Muscle</tissue>
    </source>
</reference>
<name>A0A4Z2BFN8_9TELE</name>
<organism evidence="3 4">
    <name type="scientific">Takifugu bimaculatus</name>
    <dbReference type="NCBI Taxonomy" id="433685"/>
    <lineage>
        <taxon>Eukaryota</taxon>
        <taxon>Metazoa</taxon>
        <taxon>Chordata</taxon>
        <taxon>Craniata</taxon>
        <taxon>Vertebrata</taxon>
        <taxon>Euteleostomi</taxon>
        <taxon>Actinopterygii</taxon>
        <taxon>Neopterygii</taxon>
        <taxon>Teleostei</taxon>
        <taxon>Neoteleostei</taxon>
        <taxon>Acanthomorphata</taxon>
        <taxon>Eupercaria</taxon>
        <taxon>Tetraodontiformes</taxon>
        <taxon>Tetradontoidea</taxon>
        <taxon>Tetraodontidae</taxon>
        <taxon>Takifugu</taxon>
    </lineage>
</organism>
<dbReference type="EMBL" id="SWLE01000016">
    <property type="protein sequence ID" value="TNM90346.1"/>
    <property type="molecule type" value="Genomic_DNA"/>
</dbReference>
<sequence length="180" mass="20225">MWRSGVLFRTPCKLPGGCQFIQSYLIKNGTMVQLTPFNATRMEVEFTVKDVALKDSGHYSCVVLPSKCIKATGTALYGNNRVFLEVKGMFDQQRIIFGVITGLLAVALGACFIKWRRAVNKIKFCNQCEVGYATVMERSRELEEQQEQTGGDNLEAPSDDSFSMDEENIYDDINLHDSSQ</sequence>
<evidence type="ECO:0000313" key="4">
    <source>
        <dbReference type="Proteomes" id="UP000516260"/>
    </source>
</evidence>
<gene>
    <name evidence="3" type="ORF">fugu_002635</name>
</gene>
<keyword evidence="2" id="KW-0472">Membrane</keyword>
<dbReference type="Proteomes" id="UP000516260">
    <property type="component" value="Chromosome 3"/>
</dbReference>
<dbReference type="InterPro" id="IPR036179">
    <property type="entry name" value="Ig-like_dom_sf"/>
</dbReference>
<dbReference type="SUPFAM" id="SSF48726">
    <property type="entry name" value="Immunoglobulin"/>
    <property type="match status" value="1"/>
</dbReference>
<protein>
    <submittedName>
        <fullName evidence="3">Uncharacterized protein</fullName>
    </submittedName>
</protein>
<evidence type="ECO:0000256" key="2">
    <source>
        <dbReference type="SAM" id="Phobius"/>
    </source>
</evidence>
<keyword evidence="4" id="KW-1185">Reference proteome</keyword>
<feature type="transmembrane region" description="Helical" evidence="2">
    <location>
        <begin position="95"/>
        <end position="113"/>
    </location>
</feature>
<comment type="caution">
    <text evidence="3">The sequence shown here is derived from an EMBL/GenBank/DDBJ whole genome shotgun (WGS) entry which is preliminary data.</text>
</comment>
<dbReference type="AlphaFoldDB" id="A0A4Z2BFN8"/>
<proteinExistence type="predicted"/>
<keyword evidence="2" id="KW-0812">Transmembrane</keyword>
<accession>A0A4Z2BFN8</accession>
<evidence type="ECO:0000313" key="3">
    <source>
        <dbReference type="EMBL" id="TNM90346.1"/>
    </source>
</evidence>
<keyword evidence="2" id="KW-1133">Transmembrane helix</keyword>
<evidence type="ECO:0000256" key="1">
    <source>
        <dbReference type="SAM" id="MobiDB-lite"/>
    </source>
</evidence>
<feature type="region of interest" description="Disordered" evidence="1">
    <location>
        <begin position="141"/>
        <end position="164"/>
    </location>
</feature>